<name>A0A3R7YAV0_APHAT</name>
<feature type="region of interest" description="Disordered" evidence="1">
    <location>
        <begin position="300"/>
        <end position="345"/>
    </location>
</feature>
<reference evidence="3" key="1">
    <citation type="submission" date="2018-07" db="EMBL/GenBank/DDBJ databases">
        <title>Annotation of Aphanomyces astaci genome assembly.</title>
        <authorList>
            <person name="Studholme D.J."/>
        </authorList>
    </citation>
    <scope>NUCLEOTIDE SEQUENCE [LARGE SCALE GENOMIC DNA]</scope>
    <source>
        <strain evidence="3">Pc</strain>
    </source>
</reference>
<dbReference type="AlphaFoldDB" id="A0A3R7YAV0"/>
<keyword evidence="4" id="KW-1185">Reference proteome</keyword>
<dbReference type="InterPro" id="IPR001478">
    <property type="entry name" value="PDZ"/>
</dbReference>
<accession>A0A3R7YAV0</accession>
<feature type="compositionally biased region" description="Basic and acidic residues" evidence="1">
    <location>
        <begin position="301"/>
        <end position="314"/>
    </location>
</feature>
<dbReference type="Gene3D" id="2.30.42.10">
    <property type="match status" value="1"/>
</dbReference>
<dbReference type="Pfam" id="PF00595">
    <property type="entry name" value="PDZ"/>
    <property type="match status" value="1"/>
</dbReference>
<organism evidence="3 4">
    <name type="scientific">Aphanomyces astaci</name>
    <name type="common">Crayfish plague agent</name>
    <dbReference type="NCBI Taxonomy" id="112090"/>
    <lineage>
        <taxon>Eukaryota</taxon>
        <taxon>Sar</taxon>
        <taxon>Stramenopiles</taxon>
        <taxon>Oomycota</taxon>
        <taxon>Saprolegniomycetes</taxon>
        <taxon>Saprolegniales</taxon>
        <taxon>Verrucalvaceae</taxon>
        <taxon>Aphanomyces</taxon>
    </lineage>
</organism>
<dbReference type="InterPro" id="IPR036034">
    <property type="entry name" value="PDZ_sf"/>
</dbReference>
<dbReference type="PROSITE" id="PS50106">
    <property type="entry name" value="PDZ"/>
    <property type="match status" value="1"/>
</dbReference>
<dbReference type="CDD" id="cd00136">
    <property type="entry name" value="PDZ_canonical"/>
    <property type="match status" value="1"/>
</dbReference>
<gene>
    <name evidence="3" type="ORF">B5M09_010160</name>
</gene>
<evidence type="ECO:0000313" key="4">
    <source>
        <dbReference type="Proteomes" id="UP000284702"/>
    </source>
</evidence>
<evidence type="ECO:0000259" key="2">
    <source>
        <dbReference type="PROSITE" id="PS50106"/>
    </source>
</evidence>
<proteinExistence type="predicted"/>
<evidence type="ECO:0000256" key="1">
    <source>
        <dbReference type="SAM" id="MobiDB-lite"/>
    </source>
</evidence>
<evidence type="ECO:0000313" key="3">
    <source>
        <dbReference type="EMBL" id="RQM25000.1"/>
    </source>
</evidence>
<comment type="caution">
    <text evidence="3">The sequence shown here is derived from an EMBL/GenBank/DDBJ whole genome shotgun (WGS) entry which is preliminary data.</text>
</comment>
<dbReference type="Proteomes" id="UP000284702">
    <property type="component" value="Unassembled WGS sequence"/>
</dbReference>
<sequence length="422" mass="45163">MFPSWYDRLLGMQMSDGGVRGVLVEHSDATMYGLKFLGSKKQALVTVEQALRARRIQLDGCSITLGDRGAGILRTLQGPTDLSSSPSTAGTCMVEWTTATTPPSEVPFTDVLDHVVDAFLGVSLQKTYDQPNVFYTLTLTKAVVHAGALHYEATIDDGDVDFLSKEDVLQAMDLHDVREVAVPCEDVATPSSTVDIPLPTSPASPPSEDSSPPDDTLVHVYFHRQSLHMTLGPTPTANSVCVYKLLRTADGSQGEASATGLVDIGDIIVQVNGVSVDGLSVDHIATIISQSPRPIQLSFQKKRDPGRTFSDIKSDPTPSAPSIVPCGAPTKPPLDGPLAGGTKPITNSNLLEVKTLKEEGYDMGGQHEVKGENTVGAGRLLPTAESPISNQDQRRRPAKKQRRQAPSIPITLSWGATKNHQV</sequence>
<feature type="region of interest" description="Disordered" evidence="1">
    <location>
        <begin position="191"/>
        <end position="214"/>
    </location>
</feature>
<dbReference type="SUPFAM" id="SSF50156">
    <property type="entry name" value="PDZ domain-like"/>
    <property type="match status" value="1"/>
</dbReference>
<feature type="region of interest" description="Disordered" evidence="1">
    <location>
        <begin position="363"/>
        <end position="422"/>
    </location>
</feature>
<feature type="domain" description="PDZ" evidence="2">
    <location>
        <begin position="219"/>
        <end position="303"/>
    </location>
</feature>
<dbReference type="VEuPathDB" id="FungiDB:H257_05708"/>
<protein>
    <recommendedName>
        <fullName evidence="2">PDZ domain-containing protein</fullName>
    </recommendedName>
</protein>
<dbReference type="EMBL" id="MZMZ02002629">
    <property type="protein sequence ID" value="RQM25000.1"/>
    <property type="molecule type" value="Genomic_DNA"/>
</dbReference>